<dbReference type="WBParaSite" id="SSLN_0002051101-mRNA-1">
    <property type="protein sequence ID" value="SSLN_0002051101-mRNA-1"/>
    <property type="gene ID" value="SSLN_0002051101"/>
</dbReference>
<dbReference type="STRING" id="70667.A0A183TTH8"/>
<evidence type="ECO:0000313" key="1">
    <source>
        <dbReference type="EMBL" id="VDM06162.1"/>
    </source>
</evidence>
<dbReference type="EMBL" id="UYSU01049272">
    <property type="protein sequence ID" value="VDM06162.1"/>
    <property type="molecule type" value="Genomic_DNA"/>
</dbReference>
<protein>
    <submittedName>
        <fullName evidence="1 3">Uncharacterized protein</fullName>
    </submittedName>
</protein>
<reference evidence="3" key="1">
    <citation type="submission" date="2016-06" db="UniProtKB">
        <authorList>
            <consortium name="WormBaseParasite"/>
        </authorList>
    </citation>
    <scope>IDENTIFICATION</scope>
</reference>
<sequence>MTHTSTGFTPHYLWTGRELHLPVDLSYSIPSPDQTTPQTFATKLRKVVRSTHNAAGVTLGNASRHQKPHFDRHTTSTAFRIGDLVMHYYLIPILGTSAKLHHPWRGPFAMLDVLAPTSFLLRNAICVESPPITAFFSKLKPYGGRLPVCPADSLPVLHTDQIPPVAI</sequence>
<proteinExistence type="predicted"/>
<evidence type="ECO:0000313" key="3">
    <source>
        <dbReference type="WBParaSite" id="SSLN_0002051101-mRNA-1"/>
    </source>
</evidence>
<name>A0A183TTH8_SCHSO</name>
<dbReference type="Proteomes" id="UP000275846">
    <property type="component" value="Unassembled WGS sequence"/>
</dbReference>
<dbReference type="OrthoDB" id="6116350at2759"/>
<dbReference type="AlphaFoldDB" id="A0A183TTH8"/>
<accession>A0A183TTH8</accession>
<evidence type="ECO:0000313" key="2">
    <source>
        <dbReference type="Proteomes" id="UP000275846"/>
    </source>
</evidence>
<keyword evidence="2" id="KW-1185">Reference proteome</keyword>
<reference evidence="1 2" key="2">
    <citation type="submission" date="2018-11" db="EMBL/GenBank/DDBJ databases">
        <authorList>
            <consortium name="Pathogen Informatics"/>
        </authorList>
    </citation>
    <scope>NUCLEOTIDE SEQUENCE [LARGE SCALE GENOMIC DNA]</scope>
    <source>
        <strain evidence="1 2">NST_G2</strain>
    </source>
</reference>
<gene>
    <name evidence="1" type="ORF">SSLN_LOCUS19776</name>
</gene>
<organism evidence="3">
    <name type="scientific">Schistocephalus solidus</name>
    <name type="common">Tapeworm</name>
    <dbReference type="NCBI Taxonomy" id="70667"/>
    <lineage>
        <taxon>Eukaryota</taxon>
        <taxon>Metazoa</taxon>
        <taxon>Spiralia</taxon>
        <taxon>Lophotrochozoa</taxon>
        <taxon>Platyhelminthes</taxon>
        <taxon>Cestoda</taxon>
        <taxon>Eucestoda</taxon>
        <taxon>Diphyllobothriidea</taxon>
        <taxon>Diphyllobothriidae</taxon>
        <taxon>Schistocephalus</taxon>
    </lineage>
</organism>